<evidence type="ECO:0000313" key="2">
    <source>
        <dbReference type="EMBL" id="CAK0801082.1"/>
    </source>
</evidence>
<feature type="compositionally biased region" description="Basic and acidic residues" evidence="1">
    <location>
        <begin position="215"/>
        <end position="312"/>
    </location>
</feature>
<feature type="region of interest" description="Disordered" evidence="1">
    <location>
        <begin position="212"/>
        <end position="329"/>
    </location>
</feature>
<proteinExistence type="predicted"/>
<gene>
    <name evidence="2" type="ORF">PCOR1329_LOCUS9061</name>
</gene>
<feature type="compositionally biased region" description="Polar residues" evidence="1">
    <location>
        <begin position="313"/>
        <end position="324"/>
    </location>
</feature>
<organism evidence="2 3">
    <name type="scientific">Prorocentrum cordatum</name>
    <dbReference type="NCBI Taxonomy" id="2364126"/>
    <lineage>
        <taxon>Eukaryota</taxon>
        <taxon>Sar</taxon>
        <taxon>Alveolata</taxon>
        <taxon>Dinophyceae</taxon>
        <taxon>Prorocentrales</taxon>
        <taxon>Prorocentraceae</taxon>
        <taxon>Prorocentrum</taxon>
    </lineage>
</organism>
<feature type="region of interest" description="Disordered" evidence="1">
    <location>
        <begin position="131"/>
        <end position="153"/>
    </location>
</feature>
<name>A0ABN9Q961_9DINO</name>
<evidence type="ECO:0000256" key="1">
    <source>
        <dbReference type="SAM" id="MobiDB-lite"/>
    </source>
</evidence>
<protein>
    <submittedName>
        <fullName evidence="2">Uncharacterized protein</fullName>
    </submittedName>
</protein>
<keyword evidence="3" id="KW-1185">Reference proteome</keyword>
<sequence length="505" mass="53986">MAPMVLRIASLAAMGKFITIDASARPLRSGAHGADTVADLSAVQVFPPGAKADKKAGARKEDHTEILTRAFARDRTDVGTRSSAEVKAKVEKEFEANSASKVTGKAKAEAEAKARNADMLERAMAEAKARREAKQARAKASGSKAMAEEDGKAQAKEKQFEKQLTEVLDSLKADRQMEQAMEDLSRAGTEAKEGAKAGGRAKDAKMLEGAMAEARAMEGEATRARGRGSEEAEARTKAGAEARAKALTEAKATAEAKAKGKEKSRAEAEATARAKAEAEAKARQEAEVKTRAARAKAEAEAKAKAEASKQPDTHSQGGPSSGQRESMAYGDPHMQNILGQRFDLMQPGSHTLVLIPRLAPERESELLRVQAGVQRIGRACADMYITTLNVTGRWAEARRRPHGLHFNAAEPADRRGTNWMHFGSSLGHLDLKVVYGQTPTGTRYLNFFVRRLGQVGCRVGGLLGEDDHTAATMPDSQCKNILVLLEGIPADRGEPARSAAGASLL</sequence>
<feature type="region of interest" description="Disordered" evidence="1">
    <location>
        <begin position="185"/>
        <end position="204"/>
    </location>
</feature>
<dbReference type="EMBL" id="CAUYUJ010002505">
    <property type="protein sequence ID" value="CAK0801082.1"/>
    <property type="molecule type" value="Genomic_DNA"/>
</dbReference>
<accession>A0ABN9Q961</accession>
<reference evidence="2" key="1">
    <citation type="submission" date="2023-10" db="EMBL/GenBank/DDBJ databases">
        <authorList>
            <person name="Chen Y."/>
            <person name="Shah S."/>
            <person name="Dougan E. K."/>
            <person name="Thang M."/>
            <person name="Chan C."/>
        </authorList>
    </citation>
    <scope>NUCLEOTIDE SEQUENCE [LARGE SCALE GENOMIC DNA]</scope>
</reference>
<evidence type="ECO:0000313" key="3">
    <source>
        <dbReference type="Proteomes" id="UP001189429"/>
    </source>
</evidence>
<comment type="caution">
    <text evidence="2">The sequence shown here is derived from an EMBL/GenBank/DDBJ whole genome shotgun (WGS) entry which is preliminary data.</text>
</comment>
<dbReference type="Proteomes" id="UP001189429">
    <property type="component" value="Unassembled WGS sequence"/>
</dbReference>